<dbReference type="Proteomes" id="UP000644699">
    <property type="component" value="Unassembled WGS sequence"/>
</dbReference>
<comment type="caution">
    <text evidence="8">The sequence shown here is derived from an EMBL/GenBank/DDBJ whole genome shotgun (WGS) entry which is preliminary data.</text>
</comment>
<feature type="binding site" evidence="6">
    <location>
        <position position="220"/>
    </location>
    <ligand>
        <name>FMN</name>
        <dbReference type="ChEBI" id="CHEBI:58210"/>
    </ligand>
</feature>
<evidence type="ECO:0000256" key="3">
    <source>
        <dbReference type="ARBA" id="ARBA00023002"/>
    </source>
</evidence>
<keyword evidence="3" id="KW-0560">Oxidoreductase</keyword>
<reference evidence="8" key="2">
    <citation type="submission" date="2020-09" db="EMBL/GenBank/DDBJ databases">
        <authorList>
            <person name="Sun Q."/>
            <person name="Zhou Y."/>
        </authorList>
    </citation>
    <scope>NUCLEOTIDE SEQUENCE</scope>
    <source>
        <strain evidence="8">CGMCC 1.15367</strain>
    </source>
</reference>
<keyword evidence="9" id="KW-1185">Reference proteome</keyword>
<dbReference type="AlphaFoldDB" id="A0A917E5X0"/>
<keyword evidence="1 6" id="KW-0285">Flavoprotein</keyword>
<dbReference type="PIRSF" id="PIRSF000337">
    <property type="entry name" value="NTA_MOA"/>
    <property type="match status" value="1"/>
</dbReference>
<evidence type="ECO:0000313" key="8">
    <source>
        <dbReference type="EMBL" id="GGE03753.1"/>
    </source>
</evidence>
<keyword evidence="4 8" id="KW-0503">Monooxygenase</keyword>
<evidence type="ECO:0000256" key="5">
    <source>
        <dbReference type="ARBA" id="ARBA00033748"/>
    </source>
</evidence>
<proteinExistence type="inferred from homology"/>
<dbReference type="InterPro" id="IPR016215">
    <property type="entry name" value="NTA_MOA"/>
</dbReference>
<name>A0A917E5X0_9HYPH</name>
<dbReference type="NCBIfam" id="TIGR03860">
    <property type="entry name" value="FMN_nitrolo"/>
    <property type="match status" value="1"/>
</dbReference>
<feature type="binding site" evidence="6">
    <location>
        <position position="59"/>
    </location>
    <ligand>
        <name>FMN</name>
        <dbReference type="ChEBI" id="CHEBI:58210"/>
    </ligand>
</feature>
<evidence type="ECO:0000256" key="1">
    <source>
        <dbReference type="ARBA" id="ARBA00022630"/>
    </source>
</evidence>
<feature type="binding site" evidence="6">
    <location>
        <position position="145"/>
    </location>
    <ligand>
        <name>FMN</name>
        <dbReference type="ChEBI" id="CHEBI:58210"/>
    </ligand>
</feature>
<dbReference type="CDD" id="cd01095">
    <property type="entry name" value="Nitrilotriacetate_monoxgenase"/>
    <property type="match status" value="1"/>
</dbReference>
<feature type="domain" description="Luciferase-like" evidence="7">
    <location>
        <begin position="22"/>
        <end position="381"/>
    </location>
</feature>
<feature type="binding site" evidence="6">
    <location>
        <position position="149"/>
    </location>
    <ligand>
        <name>FMN</name>
        <dbReference type="ChEBI" id="CHEBI:58210"/>
    </ligand>
</feature>
<protein>
    <submittedName>
        <fullName evidence="8">Monooxygenase</fullName>
    </submittedName>
</protein>
<dbReference type="InterPro" id="IPR036661">
    <property type="entry name" value="Luciferase-like_sf"/>
</dbReference>
<organism evidence="8 9">
    <name type="scientific">Aureimonas endophytica</name>
    <dbReference type="NCBI Taxonomy" id="2027858"/>
    <lineage>
        <taxon>Bacteria</taxon>
        <taxon>Pseudomonadati</taxon>
        <taxon>Pseudomonadota</taxon>
        <taxon>Alphaproteobacteria</taxon>
        <taxon>Hyphomicrobiales</taxon>
        <taxon>Aurantimonadaceae</taxon>
        <taxon>Aureimonas</taxon>
    </lineage>
</organism>
<dbReference type="SUPFAM" id="SSF51679">
    <property type="entry name" value="Bacterial luciferase-like"/>
    <property type="match status" value="1"/>
</dbReference>
<dbReference type="InterPro" id="IPR011251">
    <property type="entry name" value="Luciferase-like_dom"/>
</dbReference>
<comment type="similarity">
    <text evidence="5">Belongs to the NtaA/SnaA/DszA monooxygenase family.</text>
</comment>
<feature type="binding site" evidence="6">
    <location>
        <position position="96"/>
    </location>
    <ligand>
        <name>FMN</name>
        <dbReference type="ChEBI" id="CHEBI:58210"/>
    </ligand>
</feature>
<reference evidence="8" key="1">
    <citation type="journal article" date="2014" name="Int. J. Syst. Evol. Microbiol.">
        <title>Complete genome sequence of Corynebacterium casei LMG S-19264T (=DSM 44701T), isolated from a smear-ripened cheese.</title>
        <authorList>
            <consortium name="US DOE Joint Genome Institute (JGI-PGF)"/>
            <person name="Walter F."/>
            <person name="Albersmeier A."/>
            <person name="Kalinowski J."/>
            <person name="Ruckert C."/>
        </authorList>
    </citation>
    <scope>NUCLEOTIDE SEQUENCE</scope>
    <source>
        <strain evidence="8">CGMCC 1.15367</strain>
    </source>
</reference>
<accession>A0A917E5X0</accession>
<dbReference type="Pfam" id="PF00296">
    <property type="entry name" value="Bac_luciferase"/>
    <property type="match status" value="1"/>
</dbReference>
<evidence type="ECO:0000256" key="6">
    <source>
        <dbReference type="PIRSR" id="PIRSR000337-1"/>
    </source>
</evidence>
<evidence type="ECO:0000256" key="4">
    <source>
        <dbReference type="ARBA" id="ARBA00023033"/>
    </source>
</evidence>
<dbReference type="PANTHER" id="PTHR30011:SF16">
    <property type="entry name" value="C2H2 FINGER DOMAIN TRANSCRIPTION FACTOR (EUROFUNG)-RELATED"/>
    <property type="match status" value="1"/>
</dbReference>
<dbReference type="InterPro" id="IPR051260">
    <property type="entry name" value="Diverse_substr_monoxygenases"/>
</dbReference>
<gene>
    <name evidence="8" type="ORF">GCM10011390_23410</name>
</gene>
<dbReference type="EMBL" id="BMIQ01000003">
    <property type="protein sequence ID" value="GGE03753.1"/>
    <property type="molecule type" value="Genomic_DNA"/>
</dbReference>
<evidence type="ECO:0000256" key="2">
    <source>
        <dbReference type="ARBA" id="ARBA00022643"/>
    </source>
</evidence>
<dbReference type="Gene3D" id="3.20.20.30">
    <property type="entry name" value="Luciferase-like domain"/>
    <property type="match status" value="1"/>
</dbReference>
<dbReference type="RefSeq" id="WP_188908616.1">
    <property type="nucleotide sequence ID" value="NZ_BMIQ01000003.1"/>
</dbReference>
<evidence type="ECO:0000313" key="9">
    <source>
        <dbReference type="Proteomes" id="UP000644699"/>
    </source>
</evidence>
<sequence>MSAPRPRQMHLGLFILGTGSHVAGWRQPGAVTSFEDMAAIREIGATAERGLFDLIFMGDNLYADPAAHPSYTSRLEPLTMLSALAMSTSRIGLGATASTTYGDPFSVARAFASLDHISAGRAAWNAVTTANAVSAANFGRDHPDHSQRYAIAEEFVSVVRGLWDCWDDDALVADAASGLYIDPAKVRSLDHDGAFFQVKGPLNISRAPQGQPVILQAGGSAPGQRLAARTADVVFSVVQDLGEAQAQYAAFKAQLPAFGRRAEDVTMLPGVMPVVGRTEREAFDRLAALQGFLSDSNALQLLSDRFGTDMSVYDLDGPVPDIALPDSYHSFAGVMLAKARREGLSLRDVYNLMGAARGHWVLCGSAEQVADTLQHWFESGAADGFNVMPPFFHEGFSDFVDLVVPILQERGLFRAAYEGATLRDHLGLDRPARGVWPARLAAS</sequence>
<evidence type="ECO:0000259" key="7">
    <source>
        <dbReference type="Pfam" id="PF00296"/>
    </source>
</evidence>
<dbReference type="PANTHER" id="PTHR30011">
    <property type="entry name" value="ALKANESULFONATE MONOOXYGENASE-RELATED"/>
    <property type="match status" value="1"/>
</dbReference>
<dbReference type="GO" id="GO:0004497">
    <property type="term" value="F:monooxygenase activity"/>
    <property type="evidence" value="ECO:0007669"/>
    <property type="project" value="UniProtKB-KW"/>
</dbReference>
<dbReference type="GO" id="GO:0016705">
    <property type="term" value="F:oxidoreductase activity, acting on paired donors, with incorporation or reduction of molecular oxygen"/>
    <property type="evidence" value="ECO:0007669"/>
    <property type="project" value="InterPro"/>
</dbReference>
<keyword evidence="2 6" id="KW-0288">FMN</keyword>